<dbReference type="Proteomes" id="UP000285405">
    <property type="component" value="Unassembled WGS sequence"/>
</dbReference>
<dbReference type="InterPro" id="IPR039604">
    <property type="entry name" value="Bfr1"/>
</dbReference>
<dbReference type="EMBL" id="MCBR01018751">
    <property type="protein sequence ID" value="RKF57734.1"/>
    <property type="molecule type" value="Genomic_DNA"/>
</dbReference>
<name>A0A420HJZ4_9PEZI</name>
<evidence type="ECO:0000313" key="4">
    <source>
        <dbReference type="Proteomes" id="UP000285405"/>
    </source>
</evidence>
<evidence type="ECO:0000256" key="1">
    <source>
        <dbReference type="SAM" id="Coils"/>
    </source>
</evidence>
<dbReference type="PANTHER" id="PTHR31027:SF2">
    <property type="entry name" value="LEBERCILIN DOMAIN-CONTAINING PROTEIN"/>
    <property type="match status" value="1"/>
</dbReference>
<dbReference type="GO" id="GO:1990904">
    <property type="term" value="C:ribonucleoprotein complex"/>
    <property type="evidence" value="ECO:0007669"/>
    <property type="project" value="TreeGrafter"/>
</dbReference>
<evidence type="ECO:0000313" key="3">
    <source>
        <dbReference type="EMBL" id="RKF57734.1"/>
    </source>
</evidence>
<dbReference type="PANTHER" id="PTHR31027">
    <property type="entry name" value="NUCLEAR SEGREGATION PROTEIN BFR1"/>
    <property type="match status" value="1"/>
</dbReference>
<feature type="region of interest" description="Disordered" evidence="2">
    <location>
        <begin position="439"/>
        <end position="496"/>
    </location>
</feature>
<dbReference type="AlphaFoldDB" id="A0A420HJZ4"/>
<dbReference type="GO" id="GO:0003729">
    <property type="term" value="F:mRNA binding"/>
    <property type="evidence" value="ECO:0007669"/>
    <property type="project" value="TreeGrafter"/>
</dbReference>
<dbReference type="GO" id="GO:0008298">
    <property type="term" value="P:intracellular mRNA localization"/>
    <property type="evidence" value="ECO:0007669"/>
    <property type="project" value="TreeGrafter"/>
</dbReference>
<feature type="compositionally biased region" description="Polar residues" evidence="2">
    <location>
        <begin position="472"/>
        <end position="490"/>
    </location>
</feature>
<organism evidence="3 4">
    <name type="scientific">Golovinomyces cichoracearum</name>
    <dbReference type="NCBI Taxonomy" id="62708"/>
    <lineage>
        <taxon>Eukaryota</taxon>
        <taxon>Fungi</taxon>
        <taxon>Dikarya</taxon>
        <taxon>Ascomycota</taxon>
        <taxon>Pezizomycotina</taxon>
        <taxon>Leotiomycetes</taxon>
        <taxon>Erysiphales</taxon>
        <taxon>Erysiphaceae</taxon>
        <taxon>Golovinomyces</taxon>
    </lineage>
</organism>
<feature type="coiled-coil region" evidence="1">
    <location>
        <begin position="162"/>
        <end position="229"/>
    </location>
</feature>
<dbReference type="OrthoDB" id="2195113at2759"/>
<feature type="region of interest" description="Disordered" evidence="2">
    <location>
        <begin position="1"/>
        <end position="21"/>
    </location>
</feature>
<dbReference type="GO" id="GO:0042175">
    <property type="term" value="C:nuclear outer membrane-endoplasmic reticulum membrane network"/>
    <property type="evidence" value="ECO:0007669"/>
    <property type="project" value="TreeGrafter"/>
</dbReference>
<feature type="compositionally biased region" description="Polar residues" evidence="2">
    <location>
        <begin position="444"/>
        <end position="457"/>
    </location>
</feature>
<protein>
    <recommendedName>
        <fullName evidence="5">Nuclear segregation protein</fullName>
    </recommendedName>
</protein>
<accession>A0A420HJZ4</accession>
<comment type="caution">
    <text evidence="3">The sequence shown here is derived from an EMBL/GenBank/DDBJ whole genome shotgun (WGS) entry which is preliminary data.</text>
</comment>
<proteinExistence type="predicted"/>
<evidence type="ECO:0000256" key="2">
    <source>
        <dbReference type="SAM" id="MobiDB-lite"/>
    </source>
</evidence>
<reference evidence="3 4" key="1">
    <citation type="journal article" date="2018" name="BMC Genomics">
        <title>Comparative genome analyses reveal sequence features reflecting distinct modes of host-adaptation between dicot and monocot powdery mildew.</title>
        <authorList>
            <person name="Wu Y."/>
            <person name="Ma X."/>
            <person name="Pan Z."/>
            <person name="Kale S.D."/>
            <person name="Song Y."/>
            <person name="King H."/>
            <person name="Zhang Q."/>
            <person name="Presley C."/>
            <person name="Deng X."/>
            <person name="Wei C.I."/>
            <person name="Xiao S."/>
        </authorList>
    </citation>
    <scope>NUCLEOTIDE SEQUENCE [LARGE SCALE GENOMIC DNA]</scope>
    <source>
        <strain evidence="3">UCSC1</strain>
    </source>
</reference>
<keyword evidence="1" id="KW-0175">Coiled coil</keyword>
<sequence length="496" mass="56629">MAEAASNDKKPMVKPEKPDEEVYKARLKKAEKEHADSKLELNEIKSKIDSALPSSTDSSISKAREALLNELKDIREKQSRGKNDRSKILQQIKKEDAIVKDMISQQKSARSRIDFKSVEDLDREISRLDKSINTGTMKIVDERKALDTISLLNKQRKKFSIFDESQKAIDAKKNAIKQLRDQLDDPESKALSEKSNKIQSELDAIKAQQDDIYKNINNLRDERKRLQDNQQAKYMAVKEIKDNYYEQCRAVQKWEYEARQRIRDKKKADEIKYQQEKKKARAQQILAEASDKAFLEEIRRAHSLLRFLDPSYSSEKAPPLHAPSNLHAIPQRQVNCPEIKGVRISKKVEEDYFTGTGGKKGKKAKKIATKDNSTVSKYSCPPAVMEDCAFIGIDPPMSVQDIQIVKEKLLSKLEYWKANQDAETEKNIAKARQELERLEAEESTCLSPTHESTSNEGGNRETKANPLDDSNAKNQTPHHNGQSEFVNSMKTAPVVE</sequence>
<gene>
    <name evidence="3" type="ORF">GcC1_187022</name>
</gene>
<evidence type="ECO:0008006" key="5">
    <source>
        <dbReference type="Google" id="ProtNLM"/>
    </source>
</evidence>
<dbReference type="GO" id="GO:0005783">
    <property type="term" value="C:endoplasmic reticulum"/>
    <property type="evidence" value="ECO:0007669"/>
    <property type="project" value="TreeGrafter"/>
</dbReference>